<feature type="signal peptide" evidence="11">
    <location>
        <begin position="1"/>
        <end position="16"/>
    </location>
</feature>
<proteinExistence type="inferred from homology"/>
<dbReference type="AlphaFoldDB" id="A0A0U5GCH7"/>
<dbReference type="STRING" id="454130.A0A0U5GCH7"/>
<dbReference type="GO" id="GO:0016705">
    <property type="term" value="F:oxidoreductase activity, acting on paired donors, with incorporation or reduction of molecular oxygen"/>
    <property type="evidence" value="ECO:0007669"/>
    <property type="project" value="InterPro"/>
</dbReference>
<dbReference type="OrthoDB" id="1470350at2759"/>
<keyword evidence="5" id="KW-1133">Transmembrane helix</keyword>
<dbReference type="InterPro" id="IPR050665">
    <property type="entry name" value="Cytochrome_P450_Monooxygen"/>
</dbReference>
<dbReference type="Proteomes" id="UP000054771">
    <property type="component" value="Unassembled WGS sequence"/>
</dbReference>
<dbReference type="InterPro" id="IPR036396">
    <property type="entry name" value="Cyt_P450_sf"/>
</dbReference>
<comment type="cofactor">
    <cofactor evidence="9">
        <name>heme</name>
        <dbReference type="ChEBI" id="CHEBI:30413"/>
    </cofactor>
</comment>
<dbReference type="Pfam" id="PF00067">
    <property type="entry name" value="p450"/>
    <property type="match status" value="1"/>
</dbReference>
<accession>A0A0U5GCH7</accession>
<feature type="binding site" description="axial binding residue" evidence="9">
    <location>
        <position position="463"/>
    </location>
    <ligand>
        <name>heme</name>
        <dbReference type="ChEBI" id="CHEBI:30413"/>
    </ligand>
    <ligandPart>
        <name>Fe</name>
        <dbReference type="ChEBI" id="CHEBI:18248"/>
    </ligandPart>
</feature>
<evidence type="ECO:0000256" key="11">
    <source>
        <dbReference type="SAM" id="SignalP"/>
    </source>
</evidence>
<keyword evidence="6 10" id="KW-0560">Oxidoreductase</keyword>
<gene>
    <name evidence="12" type="ORF">ASPCAL12437</name>
</gene>
<dbReference type="PRINTS" id="PR00385">
    <property type="entry name" value="P450"/>
</dbReference>
<keyword evidence="10" id="KW-0503">Monooxygenase</keyword>
<keyword evidence="2 9" id="KW-0349">Heme</keyword>
<dbReference type="OMA" id="VRINIMT"/>
<keyword evidence="7 9" id="KW-0408">Iron</keyword>
<comment type="similarity">
    <text evidence="10">Belongs to the cytochrome P450 family.</text>
</comment>
<dbReference type="Gene3D" id="1.10.630.10">
    <property type="entry name" value="Cytochrome P450"/>
    <property type="match status" value="1"/>
</dbReference>
<dbReference type="InterPro" id="IPR017972">
    <property type="entry name" value="Cyt_P450_CS"/>
</dbReference>
<evidence type="ECO:0000256" key="9">
    <source>
        <dbReference type="PIRSR" id="PIRSR602401-1"/>
    </source>
</evidence>
<dbReference type="PANTHER" id="PTHR24282:SF211">
    <property type="entry name" value="CYTOCHROME P450-RELATED"/>
    <property type="match status" value="1"/>
</dbReference>
<dbReference type="InterPro" id="IPR002401">
    <property type="entry name" value="Cyt_P450_E_grp-I"/>
</dbReference>
<keyword evidence="13" id="KW-1185">Reference proteome</keyword>
<evidence type="ECO:0000256" key="4">
    <source>
        <dbReference type="ARBA" id="ARBA00022723"/>
    </source>
</evidence>
<evidence type="ECO:0008006" key="14">
    <source>
        <dbReference type="Google" id="ProtNLM"/>
    </source>
</evidence>
<keyword evidence="11" id="KW-0732">Signal</keyword>
<comment type="subcellular location">
    <subcellularLocation>
        <location evidence="1">Membrane</location>
    </subcellularLocation>
</comment>
<dbReference type="PANTHER" id="PTHR24282">
    <property type="entry name" value="CYTOCHROME P450 FAMILY MEMBER"/>
    <property type="match status" value="1"/>
</dbReference>
<keyword evidence="3" id="KW-0812">Transmembrane</keyword>
<evidence type="ECO:0000313" key="13">
    <source>
        <dbReference type="Proteomes" id="UP000054771"/>
    </source>
</evidence>
<dbReference type="InterPro" id="IPR001128">
    <property type="entry name" value="Cyt_P450"/>
</dbReference>
<sequence>MLWLLLPTIILGYCLSTTGWPLYNHWRRARELNLPIIISPIRRWGPAHRLLQHIIDRNLLPKAILNLPFVRVAQGSWTFGEKFSIHQQYGKIFILASPTGCEIYVADAKAAKQILDRRNDFPKPNRLLARLEEFGRNLATVDGEEWQRHRRLTSKAFHEKTYRTVWDEAYSVASAMFRGWDLEQGVHCTKSDMATLSLEVLIQACFNLNNDKDSQATDATNVPSLQHHVSRYLHSLTKFRPMPPAQEAGSHRRALSEFIRRLVEHRKPTASTRSQNDLLSSMLAPAGGSDFSESEIAGNLFLFIFAGHETTASALVYIIHLLAIYPEWQDWAMEEVDSVLASSTDDVKPDFHGVYPECKRIRAILYETLRLYGPVPTIVRQTAAQDQILHCSNDTELLIPKNTPININSMALHTNPESWGEDALEWNPGRWISTSNSSSESGRELFAKVFNSFFAWGTGPRVCPGQQFSQIEVVAVVVCLLRNYRVTIAPNDGEHFDDLRRDVLRLLKASRVGLTLQMPETAPIKLVRR</sequence>
<dbReference type="PROSITE" id="PS00086">
    <property type="entry name" value="CYTOCHROME_P450"/>
    <property type="match status" value="1"/>
</dbReference>
<dbReference type="GO" id="GO:0004497">
    <property type="term" value="F:monooxygenase activity"/>
    <property type="evidence" value="ECO:0007669"/>
    <property type="project" value="UniProtKB-KW"/>
</dbReference>
<evidence type="ECO:0000256" key="3">
    <source>
        <dbReference type="ARBA" id="ARBA00022692"/>
    </source>
</evidence>
<dbReference type="GO" id="GO:0005506">
    <property type="term" value="F:iron ion binding"/>
    <property type="evidence" value="ECO:0007669"/>
    <property type="project" value="InterPro"/>
</dbReference>
<evidence type="ECO:0000256" key="6">
    <source>
        <dbReference type="ARBA" id="ARBA00023002"/>
    </source>
</evidence>
<keyword evidence="8" id="KW-0472">Membrane</keyword>
<organism evidence="12 13">
    <name type="scientific">Aspergillus calidoustus</name>
    <dbReference type="NCBI Taxonomy" id="454130"/>
    <lineage>
        <taxon>Eukaryota</taxon>
        <taxon>Fungi</taxon>
        <taxon>Dikarya</taxon>
        <taxon>Ascomycota</taxon>
        <taxon>Pezizomycotina</taxon>
        <taxon>Eurotiomycetes</taxon>
        <taxon>Eurotiomycetidae</taxon>
        <taxon>Eurotiales</taxon>
        <taxon>Aspergillaceae</taxon>
        <taxon>Aspergillus</taxon>
        <taxon>Aspergillus subgen. Nidulantes</taxon>
    </lineage>
</organism>
<reference evidence="13" key="1">
    <citation type="journal article" date="2016" name="Genome Announc.">
        <title>Draft genome sequences of fungus Aspergillus calidoustus.</title>
        <authorList>
            <person name="Horn F."/>
            <person name="Linde J."/>
            <person name="Mattern D.J."/>
            <person name="Walther G."/>
            <person name="Guthke R."/>
            <person name="Scherlach K."/>
            <person name="Martin K."/>
            <person name="Brakhage A.A."/>
            <person name="Petzke L."/>
            <person name="Valiante V."/>
        </authorList>
    </citation>
    <scope>NUCLEOTIDE SEQUENCE [LARGE SCALE GENOMIC DNA]</scope>
    <source>
        <strain evidence="13">SF006504</strain>
    </source>
</reference>
<dbReference type="EMBL" id="CDMC01000013">
    <property type="protein sequence ID" value="CEL09299.1"/>
    <property type="molecule type" value="Genomic_DNA"/>
</dbReference>
<name>A0A0U5GCH7_ASPCI</name>
<dbReference type="PRINTS" id="PR00463">
    <property type="entry name" value="EP450I"/>
</dbReference>
<evidence type="ECO:0000313" key="12">
    <source>
        <dbReference type="EMBL" id="CEL09299.1"/>
    </source>
</evidence>
<evidence type="ECO:0000256" key="7">
    <source>
        <dbReference type="ARBA" id="ARBA00023004"/>
    </source>
</evidence>
<evidence type="ECO:0000256" key="2">
    <source>
        <dbReference type="ARBA" id="ARBA00022617"/>
    </source>
</evidence>
<feature type="chain" id="PRO_5006857737" description="Cytochrome P450" evidence="11">
    <location>
        <begin position="17"/>
        <end position="529"/>
    </location>
</feature>
<evidence type="ECO:0000256" key="8">
    <source>
        <dbReference type="ARBA" id="ARBA00023136"/>
    </source>
</evidence>
<evidence type="ECO:0000256" key="1">
    <source>
        <dbReference type="ARBA" id="ARBA00004370"/>
    </source>
</evidence>
<keyword evidence="4 9" id="KW-0479">Metal-binding</keyword>
<evidence type="ECO:0000256" key="10">
    <source>
        <dbReference type="RuleBase" id="RU000461"/>
    </source>
</evidence>
<dbReference type="GO" id="GO:0020037">
    <property type="term" value="F:heme binding"/>
    <property type="evidence" value="ECO:0007669"/>
    <property type="project" value="InterPro"/>
</dbReference>
<dbReference type="SUPFAM" id="SSF48264">
    <property type="entry name" value="Cytochrome P450"/>
    <property type="match status" value="1"/>
</dbReference>
<protein>
    <recommendedName>
        <fullName evidence="14">Cytochrome P450</fullName>
    </recommendedName>
</protein>
<dbReference type="GO" id="GO:0016020">
    <property type="term" value="C:membrane"/>
    <property type="evidence" value="ECO:0007669"/>
    <property type="project" value="UniProtKB-SubCell"/>
</dbReference>
<evidence type="ECO:0000256" key="5">
    <source>
        <dbReference type="ARBA" id="ARBA00022989"/>
    </source>
</evidence>